<dbReference type="Proteomes" id="UP000594638">
    <property type="component" value="Unassembled WGS sequence"/>
</dbReference>
<comment type="caution">
    <text evidence="1">The sequence shown here is derived from an EMBL/GenBank/DDBJ whole genome shotgun (WGS) entry which is preliminary data.</text>
</comment>
<dbReference type="AlphaFoldDB" id="A0A8S0T8I6"/>
<organism evidence="1 2">
    <name type="scientific">Olea europaea subsp. europaea</name>
    <dbReference type="NCBI Taxonomy" id="158383"/>
    <lineage>
        <taxon>Eukaryota</taxon>
        <taxon>Viridiplantae</taxon>
        <taxon>Streptophyta</taxon>
        <taxon>Embryophyta</taxon>
        <taxon>Tracheophyta</taxon>
        <taxon>Spermatophyta</taxon>
        <taxon>Magnoliopsida</taxon>
        <taxon>eudicotyledons</taxon>
        <taxon>Gunneridae</taxon>
        <taxon>Pentapetalae</taxon>
        <taxon>asterids</taxon>
        <taxon>lamiids</taxon>
        <taxon>Lamiales</taxon>
        <taxon>Oleaceae</taxon>
        <taxon>Oleeae</taxon>
        <taxon>Olea</taxon>
    </lineage>
</organism>
<reference evidence="1 2" key="1">
    <citation type="submission" date="2019-12" db="EMBL/GenBank/DDBJ databases">
        <authorList>
            <person name="Alioto T."/>
            <person name="Alioto T."/>
            <person name="Gomez Garrido J."/>
        </authorList>
    </citation>
    <scope>NUCLEOTIDE SEQUENCE [LARGE SCALE GENOMIC DNA]</scope>
</reference>
<accession>A0A8S0T8I6</accession>
<proteinExistence type="predicted"/>
<sequence>MVVLTTENDTLYVARSRRFFVVVHIGAGYHSPSNEKALRNVMKAAASILRKGSSRFIDSDATAIQVLEMPIAVEKHPQPKTPSSPTSRPRVDRFRIWLCRTVRTLICGSEFWGWCKVEAVLQNGVGSDYSGGGDGSGSCSGSCGDFCWQCVGSSGGDIIGGGGGDNLVSL</sequence>
<evidence type="ECO:0000313" key="2">
    <source>
        <dbReference type="Proteomes" id="UP000594638"/>
    </source>
</evidence>
<dbReference type="EMBL" id="CACTIH010005752">
    <property type="protein sequence ID" value="CAA3001347.1"/>
    <property type="molecule type" value="Genomic_DNA"/>
</dbReference>
<dbReference type="Gramene" id="OE9A065913T1">
    <property type="protein sequence ID" value="OE9A065913C1"/>
    <property type="gene ID" value="OE9A065913"/>
</dbReference>
<keyword evidence="2" id="KW-1185">Reference proteome</keyword>
<protein>
    <submittedName>
        <fullName evidence="1">Threonine aspartase</fullName>
    </submittedName>
</protein>
<name>A0A8S0T8I6_OLEEU</name>
<evidence type="ECO:0000313" key="1">
    <source>
        <dbReference type="EMBL" id="CAA3001347.1"/>
    </source>
</evidence>
<dbReference type="OrthoDB" id="77601at2759"/>
<gene>
    <name evidence="1" type="ORF">OLEA9_A065913</name>
</gene>